<dbReference type="PATRIC" id="fig|47500.12.peg.2768"/>
<keyword evidence="5 8" id="KW-0285">Flavoprotein</keyword>
<dbReference type="GO" id="GO:0010181">
    <property type="term" value="F:FMN binding"/>
    <property type="evidence" value="ECO:0007669"/>
    <property type="project" value="UniProtKB-UniRule"/>
</dbReference>
<name>A0A0D1XBF4_ANEMI</name>
<evidence type="ECO:0000256" key="2">
    <source>
        <dbReference type="ARBA" id="ARBA00003297"/>
    </source>
</evidence>
<accession>A0A0D1XBF4</accession>
<dbReference type="PANTHER" id="PTHR42809:SF1">
    <property type="entry name" value="FLAVODOXIN 1"/>
    <property type="match status" value="1"/>
</dbReference>
<evidence type="ECO:0000313" key="13">
    <source>
        <dbReference type="Proteomes" id="UP000182836"/>
    </source>
</evidence>
<dbReference type="InterPro" id="IPR010087">
    <property type="entry name" value="Flav_short"/>
</dbReference>
<comment type="function">
    <text evidence="2 8">Low-potential electron donor to a number of redox enzymes.</text>
</comment>
<protein>
    <recommendedName>
        <fullName evidence="8">Flavodoxin</fullName>
    </recommendedName>
</protein>
<dbReference type="GO" id="GO:0009055">
    <property type="term" value="F:electron transfer activity"/>
    <property type="evidence" value="ECO:0007669"/>
    <property type="project" value="UniProtKB-UniRule"/>
</dbReference>
<reference evidence="11 13" key="2">
    <citation type="submission" date="2016-10" db="EMBL/GenBank/DDBJ databases">
        <authorList>
            <person name="de Groot N.N."/>
        </authorList>
    </citation>
    <scope>NUCLEOTIDE SEQUENCE [LARGE SCALE GENOMIC DNA]</scope>
    <source>
        <strain evidence="11 13">DSM 2895</strain>
    </source>
</reference>
<gene>
    <name evidence="10" type="ORF">AF333_22790</name>
    <name evidence="11" type="ORF">SAMN04487909_10125</name>
</gene>
<evidence type="ECO:0000313" key="12">
    <source>
        <dbReference type="Proteomes" id="UP000037269"/>
    </source>
</evidence>
<evidence type="ECO:0000256" key="5">
    <source>
        <dbReference type="ARBA" id="ARBA00022630"/>
    </source>
</evidence>
<dbReference type="InterPro" id="IPR001226">
    <property type="entry name" value="Flavodoxin_CS"/>
</dbReference>
<proteinExistence type="inferred from homology"/>
<dbReference type="OrthoDB" id="9790745at2"/>
<dbReference type="SUPFAM" id="SSF52218">
    <property type="entry name" value="Flavoproteins"/>
    <property type="match status" value="1"/>
</dbReference>
<sequence>MAKVILIYASMSGNTEAMADLIEEGLQSTGVEVVKKEVMDIRVDELHEYDGIILGAYTWGDGELPDEFLDFYDDMEDVDFTGKSLAVFGSGDTAYAEFCGAVDLLEQRVQESGGTLVAKGLKIELAPVGSDIDLCKSFGEQFAQAIGIKQR</sequence>
<dbReference type="EMBL" id="FNED01000001">
    <property type="protein sequence ID" value="SDH95304.1"/>
    <property type="molecule type" value="Genomic_DNA"/>
</dbReference>
<dbReference type="InterPro" id="IPR029039">
    <property type="entry name" value="Flavoprotein-like_sf"/>
</dbReference>
<feature type="domain" description="Flavodoxin-like" evidence="9">
    <location>
        <begin position="4"/>
        <end position="143"/>
    </location>
</feature>
<keyword evidence="12" id="KW-1185">Reference proteome</keyword>
<dbReference type="NCBIfam" id="TIGR01753">
    <property type="entry name" value="flav_short"/>
    <property type="match status" value="1"/>
</dbReference>
<keyword evidence="4 8" id="KW-0813">Transport</keyword>
<reference evidence="10 12" key="1">
    <citation type="submission" date="2015-07" db="EMBL/GenBank/DDBJ databases">
        <title>Fjat-14205 dsm 2895.</title>
        <authorList>
            <person name="Liu B."/>
            <person name="Wang J."/>
            <person name="Zhu Y."/>
            <person name="Liu G."/>
            <person name="Chen Q."/>
            <person name="Chen Z."/>
            <person name="Lan J."/>
            <person name="Che J."/>
            <person name="Ge C."/>
            <person name="Shi H."/>
            <person name="Pan Z."/>
            <person name="Liu X."/>
        </authorList>
    </citation>
    <scope>NUCLEOTIDE SEQUENCE [LARGE SCALE GENOMIC DNA]</scope>
    <source>
        <strain evidence="10 12">DSM 2895</strain>
    </source>
</reference>
<dbReference type="PRINTS" id="PR00369">
    <property type="entry name" value="FLAVODOXIN"/>
</dbReference>
<evidence type="ECO:0000256" key="7">
    <source>
        <dbReference type="ARBA" id="ARBA00022982"/>
    </source>
</evidence>
<dbReference type="PROSITE" id="PS00201">
    <property type="entry name" value="FLAVODOXIN"/>
    <property type="match status" value="1"/>
</dbReference>
<dbReference type="InterPro" id="IPR008254">
    <property type="entry name" value="Flavodoxin/NO_synth"/>
</dbReference>
<dbReference type="Proteomes" id="UP000182836">
    <property type="component" value="Unassembled WGS sequence"/>
</dbReference>
<evidence type="ECO:0000259" key="9">
    <source>
        <dbReference type="PROSITE" id="PS50902"/>
    </source>
</evidence>
<dbReference type="PANTHER" id="PTHR42809">
    <property type="entry name" value="FLAVODOXIN 2"/>
    <property type="match status" value="1"/>
</dbReference>
<dbReference type="NCBIfam" id="NF005216">
    <property type="entry name" value="PRK06703.1"/>
    <property type="match status" value="1"/>
</dbReference>
<dbReference type="PROSITE" id="PS50902">
    <property type="entry name" value="FLAVODOXIN_LIKE"/>
    <property type="match status" value="1"/>
</dbReference>
<evidence type="ECO:0000256" key="8">
    <source>
        <dbReference type="RuleBase" id="RU367037"/>
    </source>
</evidence>
<dbReference type="RefSeq" id="WP_043067770.1">
    <property type="nucleotide sequence ID" value="NZ_BJOA01000218.1"/>
</dbReference>
<dbReference type="NCBIfam" id="NF005246">
    <property type="entry name" value="PRK06756.1"/>
    <property type="match status" value="1"/>
</dbReference>
<dbReference type="GO" id="GO:0016651">
    <property type="term" value="F:oxidoreductase activity, acting on NAD(P)H"/>
    <property type="evidence" value="ECO:0007669"/>
    <property type="project" value="UniProtKB-ARBA"/>
</dbReference>
<dbReference type="STRING" id="47500.AF333_22790"/>
<organism evidence="10 12">
    <name type="scientific">Aneurinibacillus migulanus</name>
    <name type="common">Bacillus migulanus</name>
    <dbReference type="NCBI Taxonomy" id="47500"/>
    <lineage>
        <taxon>Bacteria</taxon>
        <taxon>Bacillati</taxon>
        <taxon>Bacillota</taxon>
        <taxon>Bacilli</taxon>
        <taxon>Bacillales</taxon>
        <taxon>Paenibacillaceae</taxon>
        <taxon>Aneurinibacillus group</taxon>
        <taxon>Aneurinibacillus</taxon>
    </lineage>
</organism>
<comment type="cofactor">
    <cofactor evidence="1 8">
        <name>FMN</name>
        <dbReference type="ChEBI" id="CHEBI:58210"/>
    </cofactor>
</comment>
<comment type="similarity">
    <text evidence="3 8">Belongs to the flavodoxin family.</text>
</comment>
<dbReference type="Pfam" id="PF00258">
    <property type="entry name" value="Flavodoxin_1"/>
    <property type="match status" value="1"/>
</dbReference>
<evidence type="ECO:0000313" key="11">
    <source>
        <dbReference type="EMBL" id="SDH95304.1"/>
    </source>
</evidence>
<evidence type="ECO:0000256" key="1">
    <source>
        <dbReference type="ARBA" id="ARBA00001917"/>
    </source>
</evidence>
<dbReference type="AlphaFoldDB" id="A0A0D1XBF4"/>
<evidence type="ECO:0000256" key="6">
    <source>
        <dbReference type="ARBA" id="ARBA00022643"/>
    </source>
</evidence>
<keyword evidence="6 8" id="KW-0288">FMN</keyword>
<dbReference type="EMBL" id="LGUG01000004">
    <property type="protein sequence ID" value="KON97837.1"/>
    <property type="molecule type" value="Genomic_DNA"/>
</dbReference>
<evidence type="ECO:0000256" key="4">
    <source>
        <dbReference type="ARBA" id="ARBA00022448"/>
    </source>
</evidence>
<evidence type="ECO:0000256" key="3">
    <source>
        <dbReference type="ARBA" id="ARBA00005267"/>
    </source>
</evidence>
<dbReference type="Gene3D" id="3.40.50.360">
    <property type="match status" value="1"/>
</dbReference>
<dbReference type="Proteomes" id="UP000037269">
    <property type="component" value="Unassembled WGS sequence"/>
</dbReference>
<dbReference type="InterPro" id="IPR050619">
    <property type="entry name" value="Flavodoxin"/>
</dbReference>
<keyword evidence="7 8" id="KW-0249">Electron transport</keyword>
<dbReference type="InterPro" id="IPR001094">
    <property type="entry name" value="Flavdoxin-like"/>
</dbReference>
<dbReference type="GeneID" id="42307957"/>
<evidence type="ECO:0000313" key="10">
    <source>
        <dbReference type="EMBL" id="KON97837.1"/>
    </source>
</evidence>